<dbReference type="AlphaFoldDB" id="A0ABD2J3L6"/>
<reference evidence="2 3" key="1">
    <citation type="submission" date="2024-10" db="EMBL/GenBank/DDBJ databases">
        <authorList>
            <person name="Kim D."/>
        </authorList>
    </citation>
    <scope>NUCLEOTIDE SEQUENCE [LARGE SCALE GENOMIC DNA]</scope>
    <source>
        <strain evidence="2">BH-2024</strain>
    </source>
</reference>
<feature type="region of interest" description="Disordered" evidence="1">
    <location>
        <begin position="1"/>
        <end position="81"/>
    </location>
</feature>
<accession>A0ABD2J3L6</accession>
<protein>
    <submittedName>
        <fullName evidence="2">Uncharacterized protein</fullName>
    </submittedName>
</protein>
<gene>
    <name evidence="2" type="ORF">niasHT_040028</name>
</gene>
<dbReference type="EMBL" id="JBICBT010001046">
    <property type="protein sequence ID" value="KAL3086236.1"/>
    <property type="molecule type" value="Genomic_DNA"/>
</dbReference>
<sequence>MNEQRDSFGTVGNRNADSKKVGNRNADSKKVGNRNADSKKVGNRNADSKKVGNRNADSKKVGNRNADSKKDESAPHPSAATKCVMRRSLPHLLLPGAAFSPQFLLFTIGDGWPPSAELNLQLLLLNHHHKNMNTDG</sequence>
<proteinExistence type="predicted"/>
<keyword evidence="3" id="KW-1185">Reference proteome</keyword>
<feature type="compositionally biased region" description="Basic and acidic residues" evidence="1">
    <location>
        <begin position="16"/>
        <end position="74"/>
    </location>
</feature>
<organism evidence="2 3">
    <name type="scientific">Heterodera trifolii</name>
    <dbReference type="NCBI Taxonomy" id="157864"/>
    <lineage>
        <taxon>Eukaryota</taxon>
        <taxon>Metazoa</taxon>
        <taxon>Ecdysozoa</taxon>
        <taxon>Nematoda</taxon>
        <taxon>Chromadorea</taxon>
        <taxon>Rhabditida</taxon>
        <taxon>Tylenchina</taxon>
        <taxon>Tylenchomorpha</taxon>
        <taxon>Tylenchoidea</taxon>
        <taxon>Heteroderidae</taxon>
        <taxon>Heteroderinae</taxon>
        <taxon>Heterodera</taxon>
    </lineage>
</organism>
<evidence type="ECO:0000313" key="3">
    <source>
        <dbReference type="Proteomes" id="UP001620626"/>
    </source>
</evidence>
<name>A0ABD2J3L6_9BILA</name>
<evidence type="ECO:0000256" key="1">
    <source>
        <dbReference type="SAM" id="MobiDB-lite"/>
    </source>
</evidence>
<dbReference type="Proteomes" id="UP001620626">
    <property type="component" value="Unassembled WGS sequence"/>
</dbReference>
<comment type="caution">
    <text evidence="2">The sequence shown here is derived from an EMBL/GenBank/DDBJ whole genome shotgun (WGS) entry which is preliminary data.</text>
</comment>
<evidence type="ECO:0000313" key="2">
    <source>
        <dbReference type="EMBL" id="KAL3086236.1"/>
    </source>
</evidence>